<keyword evidence="2" id="KW-0802">TPR repeat</keyword>
<feature type="transmembrane region" description="Helical" evidence="3">
    <location>
        <begin position="149"/>
        <end position="164"/>
    </location>
</feature>
<dbReference type="InterPro" id="IPR011990">
    <property type="entry name" value="TPR-like_helical_dom_sf"/>
</dbReference>
<organism evidence="4 5">
    <name type="scientific">Plasmopara halstedii</name>
    <name type="common">Downy mildew of sunflower</name>
    <dbReference type="NCBI Taxonomy" id="4781"/>
    <lineage>
        <taxon>Eukaryota</taxon>
        <taxon>Sar</taxon>
        <taxon>Stramenopiles</taxon>
        <taxon>Oomycota</taxon>
        <taxon>Peronosporomycetes</taxon>
        <taxon>Peronosporales</taxon>
        <taxon>Peronosporaceae</taxon>
        <taxon>Plasmopara</taxon>
    </lineage>
</organism>
<name>A0A0P1ARA3_PLAHL</name>
<feature type="transmembrane region" description="Helical" evidence="3">
    <location>
        <begin position="98"/>
        <end position="129"/>
    </location>
</feature>
<evidence type="ECO:0000256" key="3">
    <source>
        <dbReference type="SAM" id="Phobius"/>
    </source>
</evidence>
<dbReference type="Gene3D" id="1.25.40.10">
    <property type="entry name" value="Tetratricopeptide repeat domain"/>
    <property type="match status" value="1"/>
</dbReference>
<dbReference type="STRING" id="4781.A0A0P1ARA3"/>
<dbReference type="EMBL" id="CCYD01000810">
    <property type="protein sequence ID" value="CEG43909.1"/>
    <property type="molecule type" value="Genomic_DNA"/>
</dbReference>
<feature type="transmembrane region" description="Helical" evidence="3">
    <location>
        <begin position="284"/>
        <end position="302"/>
    </location>
</feature>
<evidence type="ECO:0000313" key="5">
    <source>
        <dbReference type="Proteomes" id="UP000054928"/>
    </source>
</evidence>
<dbReference type="SUPFAM" id="SSF48452">
    <property type="entry name" value="TPR-like"/>
    <property type="match status" value="1"/>
</dbReference>
<dbReference type="RefSeq" id="XP_024580278.1">
    <property type="nucleotide sequence ID" value="XM_024729952.1"/>
</dbReference>
<feature type="transmembrane region" description="Helical" evidence="3">
    <location>
        <begin position="176"/>
        <end position="194"/>
    </location>
</feature>
<keyword evidence="3" id="KW-0812">Transmembrane</keyword>
<evidence type="ECO:0000256" key="2">
    <source>
        <dbReference type="ARBA" id="ARBA00022803"/>
    </source>
</evidence>
<accession>A0A0P1ARA3</accession>
<keyword evidence="3" id="KW-0472">Membrane</keyword>
<protein>
    <submittedName>
        <fullName evidence="4">Tetratricopeptide-like helical</fullName>
    </submittedName>
</protein>
<feature type="transmembrane region" description="Helical" evidence="3">
    <location>
        <begin position="380"/>
        <end position="400"/>
    </location>
</feature>
<feature type="transmembrane region" description="Helical" evidence="3">
    <location>
        <begin position="459"/>
        <end position="483"/>
    </location>
</feature>
<evidence type="ECO:0000313" key="4">
    <source>
        <dbReference type="EMBL" id="CEG43909.1"/>
    </source>
</evidence>
<feature type="transmembrane region" description="Helical" evidence="3">
    <location>
        <begin position="7"/>
        <end position="28"/>
    </location>
</feature>
<reference evidence="5" key="1">
    <citation type="submission" date="2014-09" db="EMBL/GenBank/DDBJ databases">
        <authorList>
            <person name="Sharma Rahul"/>
            <person name="Thines Marco"/>
        </authorList>
    </citation>
    <scope>NUCLEOTIDE SEQUENCE [LARGE SCALE GENOMIC DNA]</scope>
</reference>
<dbReference type="OMA" id="FTMTKIN"/>
<proteinExistence type="predicted"/>
<evidence type="ECO:0000256" key="1">
    <source>
        <dbReference type="ARBA" id="ARBA00022737"/>
    </source>
</evidence>
<keyword evidence="3" id="KW-1133">Transmembrane helix</keyword>
<feature type="transmembrane region" description="Helical" evidence="3">
    <location>
        <begin position="412"/>
        <end position="432"/>
    </location>
</feature>
<dbReference type="OrthoDB" id="195091at2759"/>
<keyword evidence="5" id="KW-1185">Reference proteome</keyword>
<dbReference type="GeneID" id="36409248"/>
<dbReference type="PANTHER" id="PTHR44227">
    <property type="match status" value="1"/>
</dbReference>
<feature type="transmembrane region" description="Helical" evidence="3">
    <location>
        <begin position="356"/>
        <end position="374"/>
    </location>
</feature>
<dbReference type="GO" id="GO:0030968">
    <property type="term" value="P:endoplasmic reticulum unfolded protein response"/>
    <property type="evidence" value="ECO:0007669"/>
    <property type="project" value="TreeGrafter"/>
</dbReference>
<dbReference type="GO" id="GO:0005783">
    <property type="term" value="C:endoplasmic reticulum"/>
    <property type="evidence" value="ECO:0007669"/>
    <property type="project" value="TreeGrafter"/>
</dbReference>
<dbReference type="Proteomes" id="UP000054928">
    <property type="component" value="Unassembled WGS sequence"/>
</dbReference>
<dbReference type="AlphaFoldDB" id="A0A0P1ARA3"/>
<dbReference type="GO" id="GO:0035269">
    <property type="term" value="P:protein O-linked glycosylation via mannose"/>
    <property type="evidence" value="ECO:0007669"/>
    <property type="project" value="TreeGrafter"/>
</dbReference>
<dbReference type="PANTHER" id="PTHR44227:SF3">
    <property type="entry name" value="PROTEIN O-MANNOSYL-TRANSFERASE TMTC4"/>
    <property type="match status" value="1"/>
</dbReference>
<sequence length="648" mass="74019">MRLELSSGEVVFCICSISLALYMSPFFYPSINTNVSNAWDFLLVWDDKENFLDNEVIQSGLSLSNLYAMFTMTKINVYEPFGWLLKAIQVQYFGLDPWWIRIVSAVIHVMGAVILARVSAVLLDIITLLSMINSSSNTHKERLQHQTKIHWLGCCISATLYAFHPVHVEVIGWPSAQPYALCALFSNLALYVYVRATHNRLKIAHQGIKNVKAELLTCLLIDRGWSDLVYCGCYLSALLSKSACILLPVSCFLIDVLVCATLYPQVPRPTFKQWCLYFRRKVPVITILLFFITLTFASNFNGMHPEADLISLTLVERVIKATSMPVWILRLLLWPSKLRPHYQLRPEDLSLANQDCLLSLSASAAILLYTVWLIQHHQTLQHLLALIYFITMVLPVSGFIQHGMVSAGCNRYAYLCGIILVPYGGAMLARLFDYEISNDEEPEHSQTRPKQSRSKRDRILGLIVVFLLSGTFSTISISLMGVWRNEDALLEYSLRMDPTDWRILDQRATYLVTSGRYSSSENECRRLWELAYFYTPMGTLKADLFRLKIKIWLNGMDNDVCEGYMTLLKAHPDNCHVHNNVGVCLTDQGKISLARQEFEQALQCSGYEQLYKVPRKNLARLIEWENLKEKAQADGEEIVPEIKSQIMF</sequence>
<dbReference type="GO" id="GO:0000030">
    <property type="term" value="F:mannosyltransferase activity"/>
    <property type="evidence" value="ECO:0007669"/>
    <property type="project" value="TreeGrafter"/>
</dbReference>
<dbReference type="InterPro" id="IPR052346">
    <property type="entry name" value="O-mannosyl-transferase_TMTC"/>
</dbReference>
<keyword evidence="1" id="KW-0677">Repeat</keyword>